<protein>
    <submittedName>
        <fullName evidence="5">DUF4352 domain-containing protein</fullName>
    </submittedName>
</protein>
<dbReference type="Proteomes" id="UP000248764">
    <property type="component" value="Unassembled WGS sequence"/>
</dbReference>
<name>A0A2W2BBE8_9ACTN</name>
<sequence length="202" mass="20959">MTAQRPASAGVAVAEPQKKRHRVRNAFLIVIGVIVLIAIIQAATGGDDAETPATTEGDAAAPAEDEPAEDTGPGLGEPAEDGDFTFVVDAVEDGPERIGDDTFGASPQGRFVYVTITVTNHGDQPGTFFGDNQYLIDTEGRKASADSEAAIYLPESQSLYEEINPGNTLTGTVVFDIPVDAVPAAVELHDSLFSGGVTVGLS</sequence>
<keyword evidence="6" id="KW-1185">Reference proteome</keyword>
<feature type="domain" description="DUF4352" evidence="4">
    <location>
        <begin position="74"/>
        <end position="196"/>
    </location>
</feature>
<dbReference type="AlphaFoldDB" id="A0A2W2BBE8"/>
<proteinExistence type="predicted"/>
<dbReference type="InterPro" id="IPR029050">
    <property type="entry name" value="Immunoprotect_excell_Ig-like"/>
</dbReference>
<gene>
    <name evidence="5" type="ORF">C1I92_16220</name>
</gene>
<evidence type="ECO:0000256" key="1">
    <source>
        <dbReference type="ARBA" id="ARBA00022729"/>
    </source>
</evidence>
<keyword evidence="3" id="KW-0472">Membrane</keyword>
<feature type="transmembrane region" description="Helical" evidence="3">
    <location>
        <begin position="26"/>
        <end position="44"/>
    </location>
</feature>
<accession>A0A2W2BBE8</accession>
<keyword evidence="1" id="KW-0732">Signal</keyword>
<evidence type="ECO:0000256" key="3">
    <source>
        <dbReference type="SAM" id="Phobius"/>
    </source>
</evidence>
<feature type="region of interest" description="Disordered" evidence="2">
    <location>
        <begin position="46"/>
        <end position="81"/>
    </location>
</feature>
<evidence type="ECO:0000313" key="5">
    <source>
        <dbReference type="EMBL" id="PZF82590.1"/>
    </source>
</evidence>
<dbReference type="InterPro" id="IPR029051">
    <property type="entry name" value="DUF4352"/>
</dbReference>
<comment type="caution">
    <text evidence="5">The sequence shown here is derived from an EMBL/GenBank/DDBJ whole genome shotgun (WGS) entry which is preliminary data.</text>
</comment>
<dbReference type="Pfam" id="PF11611">
    <property type="entry name" value="DUF4352"/>
    <property type="match status" value="1"/>
</dbReference>
<keyword evidence="3" id="KW-0812">Transmembrane</keyword>
<dbReference type="EMBL" id="POTW01000036">
    <property type="protein sequence ID" value="PZF82590.1"/>
    <property type="molecule type" value="Genomic_DNA"/>
</dbReference>
<feature type="compositionally biased region" description="Low complexity" evidence="2">
    <location>
        <begin position="51"/>
        <end position="62"/>
    </location>
</feature>
<reference evidence="5 6" key="1">
    <citation type="submission" date="2018-01" db="EMBL/GenBank/DDBJ databases">
        <title>Draft genome sequence of Jiangella sp. GTF31.</title>
        <authorList>
            <person name="Sahin N."/>
            <person name="Ay H."/>
            <person name="Saygin H."/>
        </authorList>
    </citation>
    <scope>NUCLEOTIDE SEQUENCE [LARGE SCALE GENOMIC DNA]</scope>
    <source>
        <strain evidence="5 6">GTF31</strain>
    </source>
</reference>
<organism evidence="5 6">
    <name type="scientific">Jiangella anatolica</name>
    <dbReference type="NCBI Taxonomy" id="2670374"/>
    <lineage>
        <taxon>Bacteria</taxon>
        <taxon>Bacillati</taxon>
        <taxon>Actinomycetota</taxon>
        <taxon>Actinomycetes</taxon>
        <taxon>Jiangellales</taxon>
        <taxon>Jiangellaceae</taxon>
        <taxon>Jiangella</taxon>
    </lineage>
</organism>
<evidence type="ECO:0000256" key="2">
    <source>
        <dbReference type="SAM" id="MobiDB-lite"/>
    </source>
</evidence>
<keyword evidence="3" id="KW-1133">Transmembrane helix</keyword>
<evidence type="ECO:0000313" key="6">
    <source>
        <dbReference type="Proteomes" id="UP000248764"/>
    </source>
</evidence>
<dbReference type="Gene3D" id="2.60.40.1240">
    <property type="match status" value="1"/>
</dbReference>
<evidence type="ECO:0000259" key="4">
    <source>
        <dbReference type="Pfam" id="PF11611"/>
    </source>
</evidence>